<dbReference type="PROSITE" id="PS50929">
    <property type="entry name" value="ABC_TM1F"/>
    <property type="match status" value="1"/>
</dbReference>
<dbReference type="GO" id="GO:0140359">
    <property type="term" value="F:ABC-type transporter activity"/>
    <property type="evidence" value="ECO:0007669"/>
    <property type="project" value="InterPro"/>
</dbReference>
<proteinExistence type="predicted"/>
<dbReference type="Pfam" id="PF00664">
    <property type="entry name" value="ABC_membrane"/>
    <property type="match status" value="1"/>
</dbReference>
<evidence type="ECO:0000256" key="4">
    <source>
        <dbReference type="ARBA" id="ARBA00022840"/>
    </source>
</evidence>
<dbReference type="AlphaFoldDB" id="A0AAW1LR38"/>
<name>A0AAW1LR38_POPJA</name>
<protein>
    <submittedName>
        <fullName evidence="9">ABC transporter transmembrane region</fullName>
    </submittedName>
</protein>
<organism evidence="9 10">
    <name type="scientific">Popillia japonica</name>
    <name type="common">Japanese beetle</name>
    <dbReference type="NCBI Taxonomy" id="7064"/>
    <lineage>
        <taxon>Eukaryota</taxon>
        <taxon>Metazoa</taxon>
        <taxon>Ecdysozoa</taxon>
        <taxon>Arthropoda</taxon>
        <taxon>Hexapoda</taxon>
        <taxon>Insecta</taxon>
        <taxon>Pterygota</taxon>
        <taxon>Neoptera</taxon>
        <taxon>Endopterygota</taxon>
        <taxon>Coleoptera</taxon>
        <taxon>Polyphaga</taxon>
        <taxon>Scarabaeiformia</taxon>
        <taxon>Scarabaeidae</taxon>
        <taxon>Rutelinae</taxon>
        <taxon>Popillia</taxon>
    </lineage>
</organism>
<dbReference type="GO" id="GO:0016020">
    <property type="term" value="C:membrane"/>
    <property type="evidence" value="ECO:0007669"/>
    <property type="project" value="InterPro"/>
</dbReference>
<evidence type="ECO:0000313" key="10">
    <source>
        <dbReference type="Proteomes" id="UP001458880"/>
    </source>
</evidence>
<evidence type="ECO:0000256" key="3">
    <source>
        <dbReference type="ARBA" id="ARBA00022741"/>
    </source>
</evidence>
<reference evidence="9 10" key="1">
    <citation type="journal article" date="2024" name="BMC Genomics">
        <title>De novo assembly and annotation of Popillia japonica's genome with initial clues to its potential as an invasive pest.</title>
        <authorList>
            <person name="Cucini C."/>
            <person name="Boschi S."/>
            <person name="Funari R."/>
            <person name="Cardaioli E."/>
            <person name="Iannotti N."/>
            <person name="Marturano G."/>
            <person name="Paoli F."/>
            <person name="Bruttini M."/>
            <person name="Carapelli A."/>
            <person name="Frati F."/>
            <person name="Nardi F."/>
        </authorList>
    </citation>
    <scope>NUCLEOTIDE SEQUENCE [LARGE SCALE GENOMIC DNA]</scope>
    <source>
        <strain evidence="9">DMR45628</strain>
    </source>
</reference>
<evidence type="ECO:0000256" key="5">
    <source>
        <dbReference type="ARBA" id="ARBA00022989"/>
    </source>
</evidence>
<keyword evidence="4" id="KW-0067">ATP-binding</keyword>
<dbReference type="PANTHER" id="PTHR24223:SF448">
    <property type="entry name" value="FI20146P1-RELATED"/>
    <property type="match status" value="1"/>
</dbReference>
<keyword evidence="10" id="KW-1185">Reference proteome</keyword>
<dbReference type="InterPro" id="IPR027417">
    <property type="entry name" value="P-loop_NTPase"/>
</dbReference>
<feature type="transmembrane region" description="Helical" evidence="7">
    <location>
        <begin position="202"/>
        <end position="224"/>
    </location>
</feature>
<feature type="domain" description="ABC transmembrane type-1" evidence="8">
    <location>
        <begin position="202"/>
        <end position="353"/>
    </location>
</feature>
<accession>A0AAW1LR38</accession>
<evidence type="ECO:0000256" key="7">
    <source>
        <dbReference type="SAM" id="Phobius"/>
    </source>
</evidence>
<keyword evidence="5 7" id="KW-1133">Transmembrane helix</keyword>
<dbReference type="InterPro" id="IPR036640">
    <property type="entry name" value="ABC1_TM_sf"/>
</dbReference>
<keyword evidence="6 7" id="KW-0472">Membrane</keyword>
<dbReference type="GO" id="GO:0005524">
    <property type="term" value="F:ATP binding"/>
    <property type="evidence" value="ECO:0007669"/>
    <property type="project" value="UniProtKB-KW"/>
</dbReference>
<dbReference type="InterPro" id="IPR011527">
    <property type="entry name" value="ABC1_TM_dom"/>
</dbReference>
<evidence type="ECO:0000256" key="6">
    <source>
        <dbReference type="ARBA" id="ARBA00023136"/>
    </source>
</evidence>
<feature type="transmembrane region" description="Helical" evidence="7">
    <location>
        <begin position="300"/>
        <end position="319"/>
    </location>
</feature>
<dbReference type="Gene3D" id="3.40.50.300">
    <property type="entry name" value="P-loop containing nucleotide triphosphate hydrolases"/>
    <property type="match status" value="1"/>
</dbReference>
<dbReference type="SUPFAM" id="SSF52540">
    <property type="entry name" value="P-loop containing nucleoside triphosphate hydrolases"/>
    <property type="match status" value="1"/>
</dbReference>
<keyword evidence="2 7" id="KW-0812">Transmembrane</keyword>
<feature type="transmembrane region" description="Helical" evidence="7">
    <location>
        <begin position="105"/>
        <end position="126"/>
    </location>
</feature>
<evidence type="ECO:0000313" key="9">
    <source>
        <dbReference type="EMBL" id="KAK9737637.1"/>
    </source>
</evidence>
<dbReference type="Proteomes" id="UP001458880">
    <property type="component" value="Unassembled WGS sequence"/>
</dbReference>
<evidence type="ECO:0000256" key="2">
    <source>
        <dbReference type="ARBA" id="ARBA00022692"/>
    </source>
</evidence>
<dbReference type="Gene3D" id="1.20.1560.10">
    <property type="entry name" value="ABC transporter type 1, transmembrane domain"/>
    <property type="match status" value="1"/>
</dbReference>
<evidence type="ECO:0000259" key="8">
    <source>
        <dbReference type="PROSITE" id="PS50929"/>
    </source>
</evidence>
<keyword evidence="1" id="KW-0813">Transport</keyword>
<keyword evidence="3" id="KW-0547">Nucleotide-binding</keyword>
<sequence length="374" mass="42266">MVILITHQLQYLKEVDHIIILENGVIKAEGTYNDLRNSGLDFAKLLHDQPEEIEEKPEAQGFTRQGSVLSMSSTDEKTLDLPPGVDEQKSTGSVSGYVYSAYFKAGGNCCIVFMVMFLFILAQFAASAGDGFITFWVNLEQLRFDKQVKETLNTTKENDTIYDFNSPSNSVLNFTKIDSRKQSANDTSSLYDLFNFNRETCIYIYSGITIATIVISLVRSFAFFKTCMRASRRLHDTMFENITRATMRFFNTNPSGRILNRFSKDMGAIDELLPSVLIDCLQIGLTLLGIIVVVAAVNPWLLVPTCIVGVIFYLLRNFYLVTGRSVKRLEGVTRSPVFSHLNASLQGLTTIRARNFKEFDNHQDLHSCAWHIFL</sequence>
<comment type="caution">
    <text evidence="9">The sequence shown here is derived from an EMBL/GenBank/DDBJ whole genome shotgun (WGS) entry which is preliminary data.</text>
</comment>
<gene>
    <name evidence="9" type="ORF">QE152_g10516</name>
</gene>
<dbReference type="SUPFAM" id="SSF90123">
    <property type="entry name" value="ABC transporter transmembrane region"/>
    <property type="match status" value="1"/>
</dbReference>
<dbReference type="PANTHER" id="PTHR24223">
    <property type="entry name" value="ATP-BINDING CASSETTE SUB-FAMILY C"/>
    <property type="match status" value="1"/>
</dbReference>
<dbReference type="InterPro" id="IPR050173">
    <property type="entry name" value="ABC_transporter_C-like"/>
</dbReference>
<feature type="transmembrane region" description="Helical" evidence="7">
    <location>
        <begin position="272"/>
        <end position="294"/>
    </location>
</feature>
<dbReference type="EMBL" id="JASPKY010000097">
    <property type="protein sequence ID" value="KAK9737637.1"/>
    <property type="molecule type" value="Genomic_DNA"/>
</dbReference>
<evidence type="ECO:0000256" key="1">
    <source>
        <dbReference type="ARBA" id="ARBA00022448"/>
    </source>
</evidence>